<feature type="disulfide bond" evidence="7">
    <location>
        <begin position="413"/>
        <end position="440"/>
    </location>
</feature>
<dbReference type="SUPFAM" id="SSF48726">
    <property type="entry name" value="Immunoglobulin"/>
    <property type="match status" value="1"/>
</dbReference>
<evidence type="ECO:0000313" key="13">
    <source>
        <dbReference type="EMBL" id="KYO25545.1"/>
    </source>
</evidence>
<dbReference type="Pfam" id="PF13765">
    <property type="entry name" value="PRY"/>
    <property type="match status" value="1"/>
</dbReference>
<feature type="domain" description="B30.2/SPRY" evidence="10">
    <location>
        <begin position="160"/>
        <end position="361"/>
    </location>
</feature>
<comment type="caution">
    <text evidence="13">The sequence shown here is derived from an EMBL/GenBank/DDBJ whole genome shotgun (WGS) entry which is preliminary data.</text>
</comment>
<dbReference type="InterPro" id="IPR035976">
    <property type="entry name" value="Sushi/SCR/CCP_sf"/>
</dbReference>
<dbReference type="FunFam" id="2.10.70.10:FF:000031">
    <property type="entry name" value="gamma-aminobutyric acid type B receptor subunit 1"/>
    <property type="match status" value="1"/>
</dbReference>
<dbReference type="InterPro" id="IPR007110">
    <property type="entry name" value="Ig-like_dom"/>
</dbReference>
<dbReference type="SUPFAM" id="SSF57535">
    <property type="entry name" value="Complement control module/SCR domain"/>
    <property type="match status" value="2"/>
</dbReference>
<comment type="caution">
    <text evidence="7">Lacks conserved residue(s) required for the propagation of feature annotation.</text>
</comment>
<sequence length="471" mass="52377">MGSCCLLWDAVAVTICLLCVQTSASDSGSDPLLHIMIDDSGGIRVTCLSAGWYPEPQLLWTNSRGETLSPDSQEKDSSDRGLFNLSSSVVLTKSSDPVLSCTVRPSAPGLEKKTSISITGLFPQSPPEKAVLWVLLTVALLFSLLGAYLFRRFRKEHEEASKELEWRQFLKTASLSAAEVTLNEDTAYPYLILSKDRRSVTHWAIWQDVPQTTKRFSCLPGVLASKSFTSGKWYWDVEVGSWDSWAIGMAKESVERMGSFALQLDKVGRETEGMRDWAAPAPHSKMLLLLLSLALGAEPGAGALRLNSTEGCEIIHPPRDGGIRYRGLTPDQVQTVRFLPFNYEIEYVCRPDREIVGPKVRQCLRNGTWTDMSHPSRCLRMCPKIHLSLENGRAVPQAMERVPVEGTWVEYHCNSGFRLVGSSRSNCTKAGRWTSPKPICELRRSTASGSGLGPWVTLWLCWAVQVPGFWF</sequence>
<dbReference type="PROSITE" id="PS50835">
    <property type="entry name" value="IG_LIKE"/>
    <property type="match status" value="1"/>
</dbReference>
<dbReference type="SMART" id="SM00032">
    <property type="entry name" value="CCP"/>
    <property type="match status" value="2"/>
</dbReference>
<dbReference type="SUPFAM" id="SSF49899">
    <property type="entry name" value="Concanavalin A-like lectins/glucanases"/>
    <property type="match status" value="1"/>
</dbReference>
<dbReference type="EMBL" id="AKHW03005753">
    <property type="protein sequence ID" value="KYO25545.1"/>
    <property type="molecule type" value="Genomic_DNA"/>
</dbReference>
<evidence type="ECO:0000259" key="12">
    <source>
        <dbReference type="PROSITE" id="PS50923"/>
    </source>
</evidence>
<proteinExistence type="predicted"/>
<keyword evidence="14" id="KW-1185">Reference proteome</keyword>
<evidence type="ECO:0000256" key="7">
    <source>
        <dbReference type="PROSITE-ProRule" id="PRU00302"/>
    </source>
</evidence>
<dbReference type="STRING" id="8496.A0A151MLZ7"/>
<evidence type="ECO:0008006" key="15">
    <source>
        <dbReference type="Google" id="ProtNLM"/>
    </source>
</evidence>
<dbReference type="InterPro" id="IPR043136">
    <property type="entry name" value="B30.2/SPRY_sf"/>
</dbReference>
<dbReference type="PANTHER" id="PTHR24103">
    <property type="entry name" value="E3 UBIQUITIN-PROTEIN LIGASE TRIM"/>
    <property type="match status" value="1"/>
</dbReference>
<dbReference type="GO" id="GO:0016020">
    <property type="term" value="C:membrane"/>
    <property type="evidence" value="ECO:0007669"/>
    <property type="project" value="UniProtKB-SubCell"/>
</dbReference>
<dbReference type="SMART" id="SM00589">
    <property type="entry name" value="PRY"/>
    <property type="match status" value="1"/>
</dbReference>
<dbReference type="Proteomes" id="UP000050525">
    <property type="component" value="Unassembled WGS sequence"/>
</dbReference>
<dbReference type="AlphaFoldDB" id="A0A151MLZ7"/>
<keyword evidence="9" id="KW-0732">Signal</keyword>
<evidence type="ECO:0000256" key="4">
    <source>
        <dbReference type="ARBA" id="ARBA00023136"/>
    </source>
</evidence>
<evidence type="ECO:0000256" key="2">
    <source>
        <dbReference type="ARBA" id="ARBA00022692"/>
    </source>
</evidence>
<keyword evidence="5 7" id="KW-1015">Disulfide bond</keyword>
<evidence type="ECO:0000256" key="5">
    <source>
        <dbReference type="ARBA" id="ARBA00023157"/>
    </source>
</evidence>
<name>A0A151MLZ7_ALLMI</name>
<dbReference type="CDD" id="cd00033">
    <property type="entry name" value="CCP"/>
    <property type="match status" value="2"/>
</dbReference>
<feature type="transmembrane region" description="Helical" evidence="8">
    <location>
        <begin position="130"/>
        <end position="150"/>
    </location>
</feature>
<evidence type="ECO:0000313" key="14">
    <source>
        <dbReference type="Proteomes" id="UP000050525"/>
    </source>
</evidence>
<evidence type="ECO:0000256" key="9">
    <source>
        <dbReference type="SAM" id="SignalP"/>
    </source>
</evidence>
<dbReference type="InterPro" id="IPR003879">
    <property type="entry name" value="Butyrophylin_SPRY"/>
</dbReference>
<keyword evidence="3 8" id="KW-1133">Transmembrane helix</keyword>
<evidence type="ECO:0000256" key="1">
    <source>
        <dbReference type="ARBA" id="ARBA00004370"/>
    </source>
</evidence>
<dbReference type="InterPro" id="IPR053896">
    <property type="entry name" value="BTN3A2-like_Ig-C"/>
</dbReference>
<dbReference type="InterPro" id="IPR001870">
    <property type="entry name" value="B30.2/SPRY"/>
</dbReference>
<dbReference type="PROSITE" id="PS50188">
    <property type="entry name" value="B302_SPRY"/>
    <property type="match status" value="1"/>
</dbReference>
<reference evidence="13 14" key="1">
    <citation type="journal article" date="2012" name="Genome Biol.">
        <title>Sequencing three crocodilian genomes to illuminate the evolution of archosaurs and amniotes.</title>
        <authorList>
            <person name="St John J.A."/>
            <person name="Braun E.L."/>
            <person name="Isberg S.R."/>
            <person name="Miles L.G."/>
            <person name="Chong A.Y."/>
            <person name="Gongora J."/>
            <person name="Dalzell P."/>
            <person name="Moran C."/>
            <person name="Bed'hom B."/>
            <person name="Abzhanov A."/>
            <person name="Burgess S.C."/>
            <person name="Cooksey A.M."/>
            <person name="Castoe T.A."/>
            <person name="Crawford N.G."/>
            <person name="Densmore L.D."/>
            <person name="Drew J.C."/>
            <person name="Edwards S.V."/>
            <person name="Faircloth B.C."/>
            <person name="Fujita M.K."/>
            <person name="Greenwold M.J."/>
            <person name="Hoffmann F.G."/>
            <person name="Howard J.M."/>
            <person name="Iguchi T."/>
            <person name="Janes D.E."/>
            <person name="Khan S.Y."/>
            <person name="Kohno S."/>
            <person name="de Koning A.J."/>
            <person name="Lance S.L."/>
            <person name="McCarthy F.M."/>
            <person name="McCormack J.E."/>
            <person name="Merchant M.E."/>
            <person name="Peterson D.G."/>
            <person name="Pollock D.D."/>
            <person name="Pourmand N."/>
            <person name="Raney B.J."/>
            <person name="Roessler K.A."/>
            <person name="Sanford J.R."/>
            <person name="Sawyer R.H."/>
            <person name="Schmidt C.J."/>
            <person name="Triplett E.W."/>
            <person name="Tuberville T.D."/>
            <person name="Venegas-Anaya M."/>
            <person name="Howard J.T."/>
            <person name="Jarvis E.D."/>
            <person name="Guillette L.J.Jr."/>
            <person name="Glenn T.C."/>
            <person name="Green R.E."/>
            <person name="Ray D.A."/>
        </authorList>
    </citation>
    <scope>NUCLEOTIDE SEQUENCE [LARGE SCALE GENOMIC DNA]</scope>
    <source>
        <strain evidence="13">KSC_2009_1</strain>
    </source>
</reference>
<dbReference type="InterPro" id="IPR013783">
    <property type="entry name" value="Ig-like_fold"/>
</dbReference>
<feature type="signal peptide" evidence="9">
    <location>
        <begin position="1"/>
        <end position="24"/>
    </location>
</feature>
<keyword evidence="4 8" id="KW-0472">Membrane</keyword>
<dbReference type="InterPro" id="IPR050143">
    <property type="entry name" value="TRIM/RBCC"/>
</dbReference>
<dbReference type="InterPro" id="IPR000436">
    <property type="entry name" value="Sushi_SCR_CCP_dom"/>
</dbReference>
<evidence type="ECO:0000259" key="10">
    <source>
        <dbReference type="PROSITE" id="PS50188"/>
    </source>
</evidence>
<evidence type="ECO:0000259" key="11">
    <source>
        <dbReference type="PROSITE" id="PS50835"/>
    </source>
</evidence>
<dbReference type="InterPro" id="IPR036179">
    <property type="entry name" value="Ig-like_dom_sf"/>
</dbReference>
<dbReference type="PROSITE" id="PS50923">
    <property type="entry name" value="SUSHI"/>
    <property type="match status" value="1"/>
</dbReference>
<protein>
    <recommendedName>
        <fullName evidence="15">Butyrophilin subfamily 1 member A1-like</fullName>
    </recommendedName>
</protein>
<dbReference type="Gene3D" id="2.10.70.10">
    <property type="entry name" value="Complement Module, domain 1"/>
    <property type="match status" value="2"/>
</dbReference>
<dbReference type="Pfam" id="PF00084">
    <property type="entry name" value="Sushi"/>
    <property type="match status" value="1"/>
</dbReference>
<feature type="domain" description="Ig-like" evidence="11">
    <location>
        <begin position="31"/>
        <end position="117"/>
    </location>
</feature>
<accession>A0A151MLZ7</accession>
<dbReference type="PRINTS" id="PR01407">
    <property type="entry name" value="BUTYPHLNCDUF"/>
</dbReference>
<organism evidence="13 14">
    <name type="scientific">Alligator mississippiensis</name>
    <name type="common">American alligator</name>
    <dbReference type="NCBI Taxonomy" id="8496"/>
    <lineage>
        <taxon>Eukaryota</taxon>
        <taxon>Metazoa</taxon>
        <taxon>Chordata</taxon>
        <taxon>Craniata</taxon>
        <taxon>Vertebrata</taxon>
        <taxon>Euteleostomi</taxon>
        <taxon>Archelosauria</taxon>
        <taxon>Archosauria</taxon>
        <taxon>Crocodylia</taxon>
        <taxon>Alligatoridae</taxon>
        <taxon>Alligatorinae</taxon>
        <taxon>Alligator</taxon>
    </lineage>
</organism>
<dbReference type="InterPro" id="IPR006574">
    <property type="entry name" value="PRY"/>
</dbReference>
<gene>
    <name evidence="13" type="ORF">Y1Q_0023975</name>
</gene>
<evidence type="ECO:0000256" key="6">
    <source>
        <dbReference type="ARBA" id="ARBA00023319"/>
    </source>
</evidence>
<keyword evidence="7" id="KW-0768">Sushi</keyword>
<dbReference type="Gene3D" id="2.60.120.920">
    <property type="match status" value="1"/>
</dbReference>
<dbReference type="Gene3D" id="2.60.40.10">
    <property type="entry name" value="Immunoglobulins"/>
    <property type="match status" value="1"/>
</dbReference>
<evidence type="ECO:0000256" key="3">
    <source>
        <dbReference type="ARBA" id="ARBA00022989"/>
    </source>
</evidence>
<dbReference type="FunFam" id="2.60.40.10:FF:000088">
    <property type="entry name" value="Butyrophilin subfamily 1 member A1"/>
    <property type="match status" value="1"/>
</dbReference>
<dbReference type="InterPro" id="IPR013320">
    <property type="entry name" value="ConA-like_dom_sf"/>
</dbReference>
<keyword evidence="2 8" id="KW-0812">Transmembrane</keyword>
<keyword evidence="6" id="KW-0393">Immunoglobulin domain</keyword>
<evidence type="ECO:0000256" key="8">
    <source>
        <dbReference type="SAM" id="Phobius"/>
    </source>
</evidence>
<dbReference type="Pfam" id="PF22705">
    <property type="entry name" value="C2-set_3"/>
    <property type="match status" value="1"/>
</dbReference>
<feature type="chain" id="PRO_5007585297" description="Butyrophilin subfamily 1 member A1-like" evidence="9">
    <location>
        <begin position="25"/>
        <end position="471"/>
    </location>
</feature>
<comment type="subcellular location">
    <subcellularLocation>
        <location evidence="1">Membrane</location>
    </subcellularLocation>
</comment>
<feature type="domain" description="Sushi" evidence="12">
    <location>
        <begin position="380"/>
        <end position="442"/>
    </location>
</feature>